<feature type="transmembrane region" description="Helical" evidence="5">
    <location>
        <begin position="167"/>
        <end position="188"/>
    </location>
</feature>
<evidence type="ECO:0000256" key="5">
    <source>
        <dbReference type="SAM" id="Phobius"/>
    </source>
</evidence>
<dbReference type="InterPro" id="IPR050382">
    <property type="entry name" value="MFS_Na/Anion_cotransporter"/>
</dbReference>
<dbReference type="OrthoDB" id="9794076at2"/>
<dbReference type="PATRIC" id="fig|1219045.3.peg.2667"/>
<keyword evidence="3 5" id="KW-1133">Transmembrane helix</keyword>
<feature type="transmembrane region" description="Helical" evidence="5">
    <location>
        <begin position="351"/>
        <end position="375"/>
    </location>
</feature>
<keyword evidence="2 5" id="KW-0812">Transmembrane</keyword>
<dbReference type="GO" id="GO:0016020">
    <property type="term" value="C:membrane"/>
    <property type="evidence" value="ECO:0007669"/>
    <property type="project" value="UniProtKB-SubCell"/>
</dbReference>
<dbReference type="RefSeq" id="WP_037466751.1">
    <property type="nucleotide sequence ID" value="NZ_BCZD01000008.1"/>
</dbReference>
<feature type="transmembrane region" description="Helical" evidence="5">
    <location>
        <begin position="12"/>
        <end position="39"/>
    </location>
</feature>
<dbReference type="PROSITE" id="PS50850">
    <property type="entry name" value="MFS"/>
    <property type="match status" value="1"/>
</dbReference>
<organism evidence="7 8">
    <name type="scientific">Sphingobium herbicidovorans (strain ATCC 700291 / DSM 11019 / CCUG 56400 / KCTC 2939 / LMG 18315 / NBRC 16415 / MH)</name>
    <name type="common">Sphingomonas herbicidovorans</name>
    <dbReference type="NCBI Taxonomy" id="1219045"/>
    <lineage>
        <taxon>Bacteria</taxon>
        <taxon>Pseudomonadati</taxon>
        <taxon>Pseudomonadota</taxon>
        <taxon>Alphaproteobacteria</taxon>
        <taxon>Sphingomonadales</taxon>
        <taxon>Sphingomonadaceae</taxon>
        <taxon>Sphingobium</taxon>
    </lineage>
</organism>
<dbReference type="EMBL" id="JFZA02000023">
    <property type="protein sequence ID" value="KFG89822.1"/>
    <property type="molecule type" value="Genomic_DNA"/>
</dbReference>
<feature type="transmembrane region" description="Helical" evidence="5">
    <location>
        <begin position="104"/>
        <end position="128"/>
    </location>
</feature>
<dbReference type="Gene3D" id="1.20.1250.20">
    <property type="entry name" value="MFS general substrate transporter like domains"/>
    <property type="match status" value="2"/>
</dbReference>
<feature type="transmembrane region" description="Helical" evidence="5">
    <location>
        <begin position="315"/>
        <end position="339"/>
    </location>
</feature>
<evidence type="ECO:0000313" key="7">
    <source>
        <dbReference type="EMBL" id="KFG89822.1"/>
    </source>
</evidence>
<dbReference type="eggNOG" id="COG2271">
    <property type="taxonomic scope" value="Bacteria"/>
</dbReference>
<feature type="transmembrane region" description="Helical" evidence="5">
    <location>
        <begin position="217"/>
        <end position="238"/>
    </location>
</feature>
<feature type="transmembrane region" description="Helical" evidence="5">
    <location>
        <begin position="387"/>
        <end position="407"/>
    </location>
</feature>
<dbReference type="AlphaFoldDB" id="A0A086P8V4"/>
<keyword evidence="4 5" id="KW-0472">Membrane</keyword>
<gene>
    <name evidence="7" type="ORF">BV98_002633</name>
</gene>
<reference evidence="7" key="1">
    <citation type="submission" date="2014-08" db="EMBL/GenBank/DDBJ databases">
        <title>Draft genome sequences of Sphingobium herbicidovorans.</title>
        <authorList>
            <person name="Gan H.M."/>
            <person name="Gan H.Y."/>
            <person name="Savka M.A."/>
        </authorList>
    </citation>
    <scope>NUCLEOTIDE SEQUENCE [LARGE SCALE GENOMIC DNA]</scope>
    <source>
        <strain evidence="7">NBRC 16415</strain>
    </source>
</reference>
<evidence type="ECO:0000259" key="6">
    <source>
        <dbReference type="PROSITE" id="PS50850"/>
    </source>
</evidence>
<comment type="caution">
    <text evidence="7">The sequence shown here is derived from an EMBL/GenBank/DDBJ whole genome shotgun (WGS) entry which is preliminary data.</text>
</comment>
<feature type="transmembrane region" description="Helical" evidence="5">
    <location>
        <begin position="80"/>
        <end position="98"/>
    </location>
</feature>
<feature type="transmembrane region" description="Helical" evidence="5">
    <location>
        <begin position="250"/>
        <end position="270"/>
    </location>
</feature>
<feature type="transmembrane region" description="Helical" evidence="5">
    <location>
        <begin position="291"/>
        <end position="309"/>
    </location>
</feature>
<feature type="domain" description="Major facilitator superfamily (MFS) profile" evidence="6">
    <location>
        <begin position="15"/>
        <end position="411"/>
    </location>
</feature>
<dbReference type="Proteomes" id="UP000024284">
    <property type="component" value="Unassembled WGS sequence"/>
</dbReference>
<evidence type="ECO:0000256" key="4">
    <source>
        <dbReference type="ARBA" id="ARBA00023136"/>
    </source>
</evidence>
<keyword evidence="8" id="KW-1185">Reference proteome</keyword>
<protein>
    <submittedName>
        <fullName evidence="7">D-glucarate permease</fullName>
    </submittedName>
</protein>
<evidence type="ECO:0000256" key="2">
    <source>
        <dbReference type="ARBA" id="ARBA00022692"/>
    </source>
</evidence>
<dbReference type="SUPFAM" id="SSF103473">
    <property type="entry name" value="MFS general substrate transporter"/>
    <property type="match status" value="1"/>
</dbReference>
<comment type="subcellular location">
    <subcellularLocation>
        <location evidence="1">Membrane</location>
        <topology evidence="1">Multi-pass membrane protein</topology>
    </subcellularLocation>
</comment>
<dbReference type="InterPro" id="IPR011701">
    <property type="entry name" value="MFS"/>
</dbReference>
<dbReference type="Pfam" id="PF07690">
    <property type="entry name" value="MFS_1"/>
    <property type="match status" value="1"/>
</dbReference>
<dbReference type="STRING" id="76947.GCA_002080435_00130"/>
<dbReference type="PANTHER" id="PTHR11662">
    <property type="entry name" value="SOLUTE CARRIER FAMILY 17"/>
    <property type="match status" value="1"/>
</dbReference>
<evidence type="ECO:0000256" key="1">
    <source>
        <dbReference type="ARBA" id="ARBA00004141"/>
    </source>
</evidence>
<dbReference type="InterPro" id="IPR020846">
    <property type="entry name" value="MFS_dom"/>
</dbReference>
<evidence type="ECO:0000256" key="3">
    <source>
        <dbReference type="ARBA" id="ARBA00022989"/>
    </source>
</evidence>
<evidence type="ECO:0000313" key="8">
    <source>
        <dbReference type="Proteomes" id="UP000024284"/>
    </source>
</evidence>
<accession>A0A086P8V4</accession>
<feature type="transmembrane region" description="Helical" evidence="5">
    <location>
        <begin position="140"/>
        <end position="161"/>
    </location>
</feature>
<proteinExistence type="predicted"/>
<dbReference type="GO" id="GO:0022857">
    <property type="term" value="F:transmembrane transporter activity"/>
    <property type="evidence" value="ECO:0007669"/>
    <property type="project" value="InterPro"/>
</dbReference>
<feature type="transmembrane region" description="Helical" evidence="5">
    <location>
        <begin position="51"/>
        <end position="73"/>
    </location>
</feature>
<name>A0A086P8V4_SPHHM</name>
<dbReference type="PANTHER" id="PTHR11662:SF450">
    <property type="entry name" value="BLR1003 PROTEIN"/>
    <property type="match status" value="1"/>
</dbReference>
<sequence length="430" mass="45562">MNADQSFQPGKAWRIALLLALFILINFLDKIVFGLVAVPMMAELDLSPTEFGLMAGGFFWLFAVGGIAGGLLADRFPTKWIIAGMAASWALLQFPLALTSSIAVILIGRVLLGMAEGPAWPVAVHSLYKWFPNTKRTLPASILGQTAGVGLIIAGLLIPQITHNFGWRANFLMLGALGCLWLLLWLLFGSEGRLIDDNEATASERAGFSELARNRTLVACIIAHFAAFWTLALTLTWVPVYLETGLGFDAITAGHMFSAFIAINVVFGLLMPGLSQKLSASGHKSRTARGLLTTATLIVAALCYIALLLPDLTPTLRIILLGLGAGMAQTIYFTGPAMISECTPPRQRGFLLALDNSLASTAGILAPVVTGYLVQYSAGGMTRGYDLGFAVAGVLLLVAAAIGAKFLHPERSGSREATSLGAASAIPTQN</sequence>
<dbReference type="InterPro" id="IPR036259">
    <property type="entry name" value="MFS_trans_sf"/>
</dbReference>